<evidence type="ECO:0000313" key="6">
    <source>
        <dbReference type="EMBL" id="SUZ85076.1"/>
    </source>
</evidence>
<dbReference type="GO" id="GO:0016020">
    <property type="term" value="C:membrane"/>
    <property type="evidence" value="ECO:0007669"/>
    <property type="project" value="UniProtKB-SubCell"/>
</dbReference>
<evidence type="ECO:0000256" key="2">
    <source>
        <dbReference type="ARBA" id="ARBA00022692"/>
    </source>
</evidence>
<feature type="transmembrane region" description="Helical" evidence="5">
    <location>
        <begin position="12"/>
        <end position="35"/>
    </location>
</feature>
<dbReference type="EMBL" id="UINC01001619">
    <property type="protein sequence ID" value="SUZ85076.1"/>
    <property type="molecule type" value="Genomic_DNA"/>
</dbReference>
<accession>A0A381R058</accession>
<feature type="transmembrane region" description="Helical" evidence="5">
    <location>
        <begin position="190"/>
        <end position="208"/>
    </location>
</feature>
<evidence type="ECO:0000256" key="1">
    <source>
        <dbReference type="ARBA" id="ARBA00004141"/>
    </source>
</evidence>
<evidence type="ECO:0008006" key="7">
    <source>
        <dbReference type="Google" id="ProtNLM"/>
    </source>
</evidence>
<feature type="transmembrane region" description="Helical" evidence="5">
    <location>
        <begin position="118"/>
        <end position="139"/>
    </location>
</feature>
<dbReference type="InterPro" id="IPR050598">
    <property type="entry name" value="AminoAcid_Transporter"/>
</dbReference>
<keyword evidence="2 5" id="KW-0812">Transmembrane</keyword>
<keyword evidence="3 5" id="KW-1133">Transmembrane helix</keyword>
<feature type="transmembrane region" description="Helical" evidence="5">
    <location>
        <begin position="87"/>
        <end position="112"/>
    </location>
</feature>
<feature type="transmembrane region" description="Helical" evidence="5">
    <location>
        <begin position="347"/>
        <end position="369"/>
    </location>
</feature>
<feature type="transmembrane region" description="Helical" evidence="5">
    <location>
        <begin position="151"/>
        <end position="170"/>
    </location>
</feature>
<gene>
    <name evidence="6" type="ORF">METZ01_LOCUS37930</name>
</gene>
<feature type="transmembrane region" description="Helical" evidence="5">
    <location>
        <begin position="323"/>
        <end position="341"/>
    </location>
</feature>
<dbReference type="AlphaFoldDB" id="A0A381R058"/>
<dbReference type="InterPro" id="IPR002293">
    <property type="entry name" value="AA/rel_permease1"/>
</dbReference>
<evidence type="ECO:0000256" key="5">
    <source>
        <dbReference type="SAM" id="Phobius"/>
    </source>
</evidence>
<feature type="transmembrane region" description="Helical" evidence="5">
    <location>
        <begin position="229"/>
        <end position="250"/>
    </location>
</feature>
<feature type="transmembrane region" description="Helical" evidence="5">
    <location>
        <begin position="275"/>
        <end position="297"/>
    </location>
</feature>
<comment type="subcellular location">
    <subcellularLocation>
        <location evidence="1">Membrane</location>
        <topology evidence="1">Multi-pass membrane protein</topology>
    </subcellularLocation>
</comment>
<evidence type="ECO:0000256" key="4">
    <source>
        <dbReference type="ARBA" id="ARBA00023136"/>
    </source>
</evidence>
<dbReference type="PANTHER" id="PTHR11785">
    <property type="entry name" value="AMINO ACID TRANSPORTER"/>
    <property type="match status" value="1"/>
</dbReference>
<organism evidence="6">
    <name type="scientific">marine metagenome</name>
    <dbReference type="NCBI Taxonomy" id="408172"/>
    <lineage>
        <taxon>unclassified sequences</taxon>
        <taxon>metagenomes</taxon>
        <taxon>ecological metagenomes</taxon>
    </lineage>
</organism>
<dbReference type="PANTHER" id="PTHR11785:SF512">
    <property type="entry name" value="SOBREMESA, ISOFORM B"/>
    <property type="match status" value="1"/>
</dbReference>
<dbReference type="Gene3D" id="1.20.1740.10">
    <property type="entry name" value="Amino acid/polyamine transporter I"/>
    <property type="match status" value="1"/>
</dbReference>
<protein>
    <recommendedName>
        <fullName evidence="7">Amino acid permease/ SLC12A domain-containing protein</fullName>
    </recommendedName>
</protein>
<feature type="transmembrane region" description="Helical" evidence="5">
    <location>
        <begin position="409"/>
        <end position="428"/>
    </location>
</feature>
<dbReference type="PIRSF" id="PIRSF006060">
    <property type="entry name" value="AA_transporter"/>
    <property type="match status" value="1"/>
</dbReference>
<sequence>MIHKSYRHLTVITATSLVIASMIGTGVFTSLGYQLVDIRSVFAITMLWVVGGVLSLFGALSYSELAAALPRSGGEYYLLSRIIHPSIGFVAGIVSATVGFSAPAVLAAIAFSNYFAPLFPSIDITITALIVILCVNFLHSTKLSAGKLFQEWTTIFKIILILIFIVIGLFSTEHEPISIIPTRYDFKLIISPEFAVNLVWVSYAYAGWNSSVYVVGEIVHPEKNIFRSIFFGTMIVTLLYIVLNYVFLYITPMDQLIGKVEVGYLSGVHLFGEKFATVLSLCIGLMLISTVSSYVYIGPRIIQEIGKDYDRLSILSKTDSQGIPLNAFFLQLLISIVFVITSTFEEVLLYTGITLIITSTITVCSLFYLRYKEPELLRPYIVWGYPWTSLIFVLLNSWVLYYTFRLQTFESLIGLGLMVISFGLFFIIKKDN</sequence>
<keyword evidence="4 5" id="KW-0472">Membrane</keyword>
<reference evidence="6" key="1">
    <citation type="submission" date="2018-05" db="EMBL/GenBank/DDBJ databases">
        <authorList>
            <person name="Lanie J.A."/>
            <person name="Ng W.-L."/>
            <person name="Kazmierczak K.M."/>
            <person name="Andrzejewski T.M."/>
            <person name="Davidsen T.M."/>
            <person name="Wayne K.J."/>
            <person name="Tettelin H."/>
            <person name="Glass J.I."/>
            <person name="Rusch D."/>
            <person name="Podicherti R."/>
            <person name="Tsui H.-C.T."/>
            <person name="Winkler M.E."/>
        </authorList>
    </citation>
    <scope>NUCLEOTIDE SEQUENCE</scope>
</reference>
<dbReference type="GO" id="GO:0015179">
    <property type="term" value="F:L-amino acid transmembrane transporter activity"/>
    <property type="evidence" value="ECO:0007669"/>
    <property type="project" value="TreeGrafter"/>
</dbReference>
<feature type="transmembrane region" description="Helical" evidence="5">
    <location>
        <begin position="381"/>
        <end position="403"/>
    </location>
</feature>
<name>A0A381R058_9ZZZZ</name>
<feature type="transmembrane region" description="Helical" evidence="5">
    <location>
        <begin position="41"/>
        <end position="62"/>
    </location>
</feature>
<dbReference type="Pfam" id="PF13520">
    <property type="entry name" value="AA_permease_2"/>
    <property type="match status" value="1"/>
</dbReference>
<evidence type="ECO:0000256" key="3">
    <source>
        <dbReference type="ARBA" id="ARBA00022989"/>
    </source>
</evidence>
<proteinExistence type="predicted"/>